<evidence type="ECO:0000256" key="1">
    <source>
        <dbReference type="ARBA" id="ARBA00001206"/>
    </source>
</evidence>
<dbReference type="PIRSF" id="PIRSF000545">
    <property type="entry name" value="Pantothenate_kin"/>
    <property type="match status" value="1"/>
</dbReference>
<reference evidence="17 18" key="1">
    <citation type="submission" date="2012-07" db="EMBL/GenBank/DDBJ databases">
        <title>The Genome Sequence of Facklamia hominis CCUG 36813.</title>
        <authorList>
            <consortium name="The Broad Institute Genome Sequencing Platform"/>
            <person name="Earl A."/>
            <person name="Ward D."/>
            <person name="Feldgarden M."/>
            <person name="Gevers D."/>
            <person name="Huys G."/>
            <person name="Walker B."/>
            <person name="Young S.K."/>
            <person name="Zeng Q."/>
            <person name="Gargeya S."/>
            <person name="Fitzgerald M."/>
            <person name="Haas B."/>
            <person name="Abouelleil A."/>
            <person name="Alvarado L."/>
            <person name="Arachchi H.M."/>
            <person name="Berlin A.M."/>
            <person name="Chapman S.B."/>
            <person name="Goldberg J."/>
            <person name="Griggs A."/>
            <person name="Gujja S."/>
            <person name="Hansen M."/>
            <person name="Howarth C."/>
            <person name="Imamovic A."/>
            <person name="Larimer J."/>
            <person name="McCowen C."/>
            <person name="Montmayeur A."/>
            <person name="Murphy C."/>
            <person name="Neiman D."/>
            <person name="Pearson M."/>
            <person name="Priest M."/>
            <person name="Roberts A."/>
            <person name="Saif S."/>
            <person name="Shea T."/>
            <person name="Sisk P."/>
            <person name="Sykes S."/>
            <person name="Wortman J."/>
            <person name="Nusbaum C."/>
            <person name="Birren B."/>
        </authorList>
    </citation>
    <scope>NUCLEOTIDE SEQUENCE [LARGE SCALE GENOMIC DNA]</scope>
    <source>
        <strain evidence="17 18">CCUG 36813</strain>
    </source>
</reference>
<evidence type="ECO:0000256" key="2">
    <source>
        <dbReference type="ARBA" id="ARBA00004496"/>
    </source>
</evidence>
<evidence type="ECO:0000256" key="12">
    <source>
        <dbReference type="ARBA" id="ARBA00022993"/>
    </source>
</evidence>
<keyword evidence="12 14" id="KW-0173">Coenzyme A biosynthesis</keyword>
<dbReference type="GO" id="GO:0005737">
    <property type="term" value="C:cytoplasm"/>
    <property type="evidence" value="ECO:0007669"/>
    <property type="project" value="UniProtKB-SubCell"/>
</dbReference>
<evidence type="ECO:0000256" key="14">
    <source>
        <dbReference type="HAMAP-Rule" id="MF_00215"/>
    </source>
</evidence>
<keyword evidence="18" id="KW-1185">Reference proteome</keyword>
<comment type="catalytic activity">
    <reaction evidence="1 14 15">
        <text>(R)-pantothenate + ATP = (R)-4'-phosphopantothenate + ADP + H(+)</text>
        <dbReference type="Rhea" id="RHEA:16373"/>
        <dbReference type="ChEBI" id="CHEBI:10986"/>
        <dbReference type="ChEBI" id="CHEBI:15378"/>
        <dbReference type="ChEBI" id="CHEBI:29032"/>
        <dbReference type="ChEBI" id="CHEBI:30616"/>
        <dbReference type="ChEBI" id="CHEBI:456216"/>
        <dbReference type="EC" id="2.7.1.33"/>
    </reaction>
</comment>
<feature type="binding site" evidence="14">
    <location>
        <begin position="95"/>
        <end position="102"/>
    </location>
    <ligand>
        <name>ATP</name>
        <dbReference type="ChEBI" id="CHEBI:30616"/>
    </ligand>
</feature>
<feature type="domain" description="Phosphoribulokinase/uridine kinase" evidence="16">
    <location>
        <begin position="90"/>
        <end position="238"/>
    </location>
</feature>
<evidence type="ECO:0000256" key="15">
    <source>
        <dbReference type="RuleBase" id="RU003530"/>
    </source>
</evidence>
<dbReference type="InterPro" id="IPR004566">
    <property type="entry name" value="PanK"/>
</dbReference>
<dbReference type="PANTHER" id="PTHR10285">
    <property type="entry name" value="URIDINE KINASE"/>
    <property type="match status" value="1"/>
</dbReference>
<dbReference type="HAMAP" id="MF_00215">
    <property type="entry name" value="Pantothen_kinase_1"/>
    <property type="match status" value="1"/>
</dbReference>
<keyword evidence="10 14" id="KW-0418">Kinase</keyword>
<keyword evidence="9 14" id="KW-0547">Nucleotide-binding</keyword>
<evidence type="ECO:0000256" key="9">
    <source>
        <dbReference type="ARBA" id="ARBA00022741"/>
    </source>
</evidence>
<evidence type="ECO:0000256" key="5">
    <source>
        <dbReference type="ARBA" id="ARBA00012102"/>
    </source>
</evidence>
<dbReference type="InterPro" id="IPR027417">
    <property type="entry name" value="P-loop_NTPase"/>
</dbReference>
<proteinExistence type="inferred from homology"/>
<dbReference type="EC" id="2.7.1.33" evidence="5 14"/>
<dbReference type="InterPro" id="IPR006083">
    <property type="entry name" value="PRK/URK"/>
</dbReference>
<keyword evidence="7 14" id="KW-0963">Cytoplasm</keyword>
<dbReference type="Gene3D" id="3.40.50.300">
    <property type="entry name" value="P-loop containing nucleotide triphosphate hydrolases"/>
    <property type="match status" value="1"/>
</dbReference>
<dbReference type="GO" id="GO:0004594">
    <property type="term" value="F:pantothenate kinase activity"/>
    <property type="evidence" value="ECO:0007669"/>
    <property type="project" value="UniProtKB-UniRule"/>
</dbReference>
<comment type="pathway">
    <text evidence="3 14 15">Cofactor biosynthesis; coenzyme A biosynthesis; CoA from (R)-pantothenate: step 1/5.</text>
</comment>
<dbReference type="GO" id="GO:0005524">
    <property type="term" value="F:ATP binding"/>
    <property type="evidence" value="ECO:0007669"/>
    <property type="project" value="UniProtKB-UniRule"/>
</dbReference>
<evidence type="ECO:0000256" key="11">
    <source>
        <dbReference type="ARBA" id="ARBA00022840"/>
    </source>
</evidence>
<organism evidence="17 18">
    <name type="scientific">Facklamia hominis CCUG 36813</name>
    <dbReference type="NCBI Taxonomy" id="883111"/>
    <lineage>
        <taxon>Bacteria</taxon>
        <taxon>Bacillati</taxon>
        <taxon>Bacillota</taxon>
        <taxon>Bacilli</taxon>
        <taxon>Lactobacillales</taxon>
        <taxon>Aerococcaceae</taxon>
        <taxon>Facklamia</taxon>
    </lineage>
</organism>
<keyword evidence="8 14" id="KW-0808">Transferase</keyword>
<name>K1LSK7_9LACT</name>
<dbReference type="GO" id="GO:0015937">
    <property type="term" value="P:coenzyme A biosynthetic process"/>
    <property type="evidence" value="ECO:0007669"/>
    <property type="project" value="UniProtKB-UniRule"/>
</dbReference>
<evidence type="ECO:0000256" key="3">
    <source>
        <dbReference type="ARBA" id="ARBA00005225"/>
    </source>
</evidence>
<protein>
    <recommendedName>
        <fullName evidence="6 14">Pantothenate kinase</fullName>
        <ecNumber evidence="5 14">2.7.1.33</ecNumber>
    </recommendedName>
    <alternativeName>
        <fullName evidence="13 14">Pantothenic acid kinase</fullName>
    </alternativeName>
</protein>
<dbReference type="HOGENOM" id="CLU_053818_1_1_9"/>
<dbReference type="UniPathway" id="UPA00241">
    <property type="reaction ID" value="UER00352"/>
</dbReference>
<evidence type="ECO:0000256" key="4">
    <source>
        <dbReference type="ARBA" id="ARBA00006087"/>
    </source>
</evidence>
<dbReference type="EMBL" id="AGZD01000007">
    <property type="protein sequence ID" value="EKB55082.1"/>
    <property type="molecule type" value="Genomic_DNA"/>
</dbReference>
<evidence type="ECO:0000313" key="18">
    <source>
        <dbReference type="Proteomes" id="UP000004465"/>
    </source>
</evidence>
<dbReference type="Pfam" id="PF00485">
    <property type="entry name" value="PRK"/>
    <property type="match status" value="1"/>
</dbReference>
<evidence type="ECO:0000256" key="13">
    <source>
        <dbReference type="ARBA" id="ARBA00032866"/>
    </source>
</evidence>
<dbReference type="SUPFAM" id="SSF52540">
    <property type="entry name" value="P-loop containing nucleoside triphosphate hydrolases"/>
    <property type="match status" value="1"/>
</dbReference>
<evidence type="ECO:0000259" key="16">
    <source>
        <dbReference type="Pfam" id="PF00485"/>
    </source>
</evidence>
<accession>K1LSK7</accession>
<evidence type="ECO:0000256" key="6">
    <source>
        <dbReference type="ARBA" id="ARBA00015080"/>
    </source>
</evidence>
<dbReference type="AlphaFoldDB" id="K1LSK7"/>
<dbReference type="Proteomes" id="UP000004465">
    <property type="component" value="Unassembled WGS sequence"/>
</dbReference>
<comment type="similarity">
    <text evidence="4 14 15">Belongs to the prokaryotic pantothenate kinase family.</text>
</comment>
<evidence type="ECO:0000256" key="7">
    <source>
        <dbReference type="ARBA" id="ARBA00022490"/>
    </source>
</evidence>
<gene>
    <name evidence="14" type="primary">coaA</name>
    <name evidence="17" type="ORF">HMPREF9706_01272</name>
</gene>
<dbReference type="PATRIC" id="fig|883111.3.peg.1276"/>
<sequence length="312" mass="36474">MLNQYYSYYPREQWAQFQAQDLALISPQQLSQLVSLEDQLSPLDVQEVYGPLLHYIEADYRYLSAYNQAKQDFFNQQDPLQKQVVKVPFLIGISGSVAVGKSTTARLLHKLLSQTFPQRKVDLITTDGFLFPNEVLEQKGLLKRKGFPESYDMPLLLEFMAHVKTKASPFPIPLYSHDRYNIVKGEYQVIENPDILIVEGINVFQLPSNQQIYVSDFFDFSIYIDAPTELIYQWFVDRFLVHLQMAKDDPSSYYYQMSQWSKQAAIDYAKEVWTTINLPNLIQHIKPTRSRADLVLHKSDNHYIDSVYVRKY</sequence>
<dbReference type="CDD" id="cd02025">
    <property type="entry name" value="PanK"/>
    <property type="match status" value="1"/>
</dbReference>
<dbReference type="STRING" id="883111.HMPREF9706_01272"/>
<dbReference type="NCBIfam" id="TIGR00554">
    <property type="entry name" value="panK_bact"/>
    <property type="match status" value="1"/>
</dbReference>
<evidence type="ECO:0000313" key="17">
    <source>
        <dbReference type="EMBL" id="EKB55082.1"/>
    </source>
</evidence>
<evidence type="ECO:0000256" key="10">
    <source>
        <dbReference type="ARBA" id="ARBA00022777"/>
    </source>
</evidence>
<comment type="subcellular location">
    <subcellularLocation>
        <location evidence="2 14 15">Cytoplasm</location>
    </subcellularLocation>
</comment>
<comment type="caution">
    <text evidence="17">The sequence shown here is derived from an EMBL/GenBank/DDBJ whole genome shotgun (WGS) entry which is preliminary data.</text>
</comment>
<dbReference type="OrthoDB" id="1550976at2"/>
<keyword evidence="11 14" id="KW-0067">ATP-binding</keyword>
<evidence type="ECO:0000256" key="8">
    <source>
        <dbReference type="ARBA" id="ARBA00022679"/>
    </source>
</evidence>